<dbReference type="InterPro" id="IPR000515">
    <property type="entry name" value="MetI-like"/>
</dbReference>
<dbReference type="SUPFAM" id="SSF161098">
    <property type="entry name" value="MetI-like"/>
    <property type="match status" value="1"/>
</dbReference>
<gene>
    <name evidence="9" type="ORF">ACFSW5_21770</name>
</gene>
<evidence type="ECO:0000259" key="8">
    <source>
        <dbReference type="PROSITE" id="PS50928"/>
    </source>
</evidence>
<dbReference type="RefSeq" id="WP_379277904.1">
    <property type="nucleotide sequence ID" value="NZ_JBHUGT010000016.1"/>
</dbReference>
<feature type="transmembrane region" description="Helical" evidence="7">
    <location>
        <begin position="232"/>
        <end position="256"/>
    </location>
</feature>
<organism evidence="9 10">
    <name type="scientific">Paenibacillus thailandensis</name>
    <dbReference type="NCBI Taxonomy" id="393250"/>
    <lineage>
        <taxon>Bacteria</taxon>
        <taxon>Bacillati</taxon>
        <taxon>Bacillota</taxon>
        <taxon>Bacilli</taxon>
        <taxon>Bacillales</taxon>
        <taxon>Paenibacillaceae</taxon>
        <taxon>Paenibacillus</taxon>
    </lineage>
</organism>
<comment type="caution">
    <text evidence="9">The sequence shown here is derived from an EMBL/GenBank/DDBJ whole genome shotgun (WGS) entry which is preliminary data.</text>
</comment>
<dbReference type="CDD" id="cd06261">
    <property type="entry name" value="TM_PBP2"/>
    <property type="match status" value="1"/>
</dbReference>
<proteinExistence type="inferred from homology"/>
<reference evidence="10" key="1">
    <citation type="journal article" date="2019" name="Int. J. Syst. Evol. Microbiol.">
        <title>The Global Catalogue of Microorganisms (GCM) 10K type strain sequencing project: providing services to taxonomists for standard genome sequencing and annotation.</title>
        <authorList>
            <consortium name="The Broad Institute Genomics Platform"/>
            <consortium name="The Broad Institute Genome Sequencing Center for Infectious Disease"/>
            <person name="Wu L."/>
            <person name="Ma J."/>
        </authorList>
    </citation>
    <scope>NUCLEOTIDE SEQUENCE [LARGE SCALE GENOMIC DNA]</scope>
    <source>
        <strain evidence="10">TISTR 1827</strain>
    </source>
</reference>
<sequence length="325" mass="36690">MSDELQLSHKPEVRPLALTGGKLRLLLTGIWQYRLSYLFIAPFLTAFILFILIPVLAAFGLSFTYFNTIETPRFSGWDNYQYLFSQDILFLKYALPNTLTFALIVGPGGYIAAFVLAWLIAQIPDRWRLLFVLAFYAPSLTGGVVMNIIWQPMLSGDRIGYLNSVLLKLGWIDEPQLWVTDPAYLMGSMVVVTMWSSMGVGFLAMLAGILNVDKQLYEAARIDGVKSRLQEIWYITIPYMKPQMLFASVMAIVGAFKAGDIGEQLSGMKPTPEYAGHTIQSHISDYGLIRYEMGYAAALSVMLLLMIYFFNRLSWRLFGTKGDDQ</sequence>
<feature type="domain" description="ABC transmembrane type-1" evidence="8">
    <location>
        <begin position="95"/>
        <end position="314"/>
    </location>
</feature>
<dbReference type="PANTHER" id="PTHR43005">
    <property type="entry name" value="BLR7065 PROTEIN"/>
    <property type="match status" value="1"/>
</dbReference>
<keyword evidence="6 7" id="KW-0472">Membrane</keyword>
<dbReference type="EMBL" id="JBHUMY010000033">
    <property type="protein sequence ID" value="MFD2662888.1"/>
    <property type="molecule type" value="Genomic_DNA"/>
</dbReference>
<keyword evidence="3" id="KW-1003">Cell membrane</keyword>
<comment type="subcellular location">
    <subcellularLocation>
        <location evidence="1 7">Cell membrane</location>
        <topology evidence="1 7">Multi-pass membrane protein</topology>
    </subcellularLocation>
</comment>
<keyword evidence="4 7" id="KW-0812">Transmembrane</keyword>
<protein>
    <submittedName>
        <fullName evidence="9">Carbohydrate ABC transporter permease</fullName>
    </submittedName>
</protein>
<evidence type="ECO:0000256" key="6">
    <source>
        <dbReference type="ARBA" id="ARBA00023136"/>
    </source>
</evidence>
<dbReference type="Gene3D" id="1.10.3720.10">
    <property type="entry name" value="MetI-like"/>
    <property type="match status" value="1"/>
</dbReference>
<evidence type="ECO:0000256" key="2">
    <source>
        <dbReference type="ARBA" id="ARBA00022448"/>
    </source>
</evidence>
<dbReference type="PANTHER" id="PTHR43005:SF1">
    <property type="entry name" value="SPERMIDINE_PUTRESCINE TRANSPORT SYSTEM PERMEASE PROTEIN"/>
    <property type="match status" value="1"/>
</dbReference>
<keyword evidence="10" id="KW-1185">Reference proteome</keyword>
<keyword evidence="2 7" id="KW-0813">Transport</keyword>
<evidence type="ECO:0000256" key="4">
    <source>
        <dbReference type="ARBA" id="ARBA00022692"/>
    </source>
</evidence>
<evidence type="ECO:0000313" key="10">
    <source>
        <dbReference type="Proteomes" id="UP001597493"/>
    </source>
</evidence>
<feature type="transmembrane region" description="Helical" evidence="7">
    <location>
        <begin position="293"/>
        <end position="311"/>
    </location>
</feature>
<evidence type="ECO:0000256" key="5">
    <source>
        <dbReference type="ARBA" id="ARBA00022989"/>
    </source>
</evidence>
<dbReference type="PROSITE" id="PS50928">
    <property type="entry name" value="ABC_TM1"/>
    <property type="match status" value="1"/>
</dbReference>
<evidence type="ECO:0000313" key="9">
    <source>
        <dbReference type="EMBL" id="MFD2662888.1"/>
    </source>
</evidence>
<name>A0ABW5R4Z4_9BACL</name>
<evidence type="ECO:0000256" key="1">
    <source>
        <dbReference type="ARBA" id="ARBA00004651"/>
    </source>
</evidence>
<evidence type="ECO:0000256" key="3">
    <source>
        <dbReference type="ARBA" id="ARBA00022475"/>
    </source>
</evidence>
<keyword evidence="5 7" id="KW-1133">Transmembrane helix</keyword>
<comment type="similarity">
    <text evidence="7">Belongs to the binding-protein-dependent transport system permease family.</text>
</comment>
<feature type="transmembrane region" description="Helical" evidence="7">
    <location>
        <begin position="37"/>
        <end position="66"/>
    </location>
</feature>
<evidence type="ECO:0000256" key="7">
    <source>
        <dbReference type="RuleBase" id="RU363032"/>
    </source>
</evidence>
<dbReference type="Pfam" id="PF00528">
    <property type="entry name" value="BPD_transp_1"/>
    <property type="match status" value="1"/>
</dbReference>
<feature type="transmembrane region" description="Helical" evidence="7">
    <location>
        <begin position="99"/>
        <end position="120"/>
    </location>
</feature>
<feature type="transmembrane region" description="Helical" evidence="7">
    <location>
        <begin position="127"/>
        <end position="150"/>
    </location>
</feature>
<dbReference type="InterPro" id="IPR035906">
    <property type="entry name" value="MetI-like_sf"/>
</dbReference>
<accession>A0ABW5R4Z4</accession>
<feature type="transmembrane region" description="Helical" evidence="7">
    <location>
        <begin position="183"/>
        <end position="212"/>
    </location>
</feature>
<dbReference type="Proteomes" id="UP001597493">
    <property type="component" value="Unassembled WGS sequence"/>
</dbReference>